<keyword evidence="4" id="KW-1185">Reference proteome</keyword>
<protein>
    <submittedName>
        <fullName evidence="3">Uncharacterized protein</fullName>
    </submittedName>
</protein>
<accession>A0A1U9ZUZ5</accession>
<proteinExistence type="predicted"/>
<organism evidence="3 4">
    <name type="scientific">[Actinomadura] parvosata subsp. kistnae</name>
    <dbReference type="NCBI Taxonomy" id="1909395"/>
    <lineage>
        <taxon>Bacteria</taxon>
        <taxon>Bacillati</taxon>
        <taxon>Actinomycetota</taxon>
        <taxon>Actinomycetes</taxon>
        <taxon>Streptosporangiales</taxon>
        <taxon>Streptosporangiaceae</taxon>
        <taxon>Nonomuraea</taxon>
    </lineage>
</organism>
<name>A0A1U9ZUZ5_9ACTN</name>
<keyword evidence="2" id="KW-1133">Transmembrane helix</keyword>
<dbReference type="Proteomes" id="UP000190797">
    <property type="component" value="Chromosome"/>
</dbReference>
<keyword evidence="2" id="KW-0812">Transmembrane</keyword>
<evidence type="ECO:0000256" key="1">
    <source>
        <dbReference type="SAM" id="MobiDB-lite"/>
    </source>
</evidence>
<feature type="compositionally biased region" description="Basic and acidic residues" evidence="1">
    <location>
        <begin position="225"/>
        <end position="236"/>
    </location>
</feature>
<evidence type="ECO:0000256" key="2">
    <source>
        <dbReference type="SAM" id="Phobius"/>
    </source>
</evidence>
<sequence>MFPRNPRHNPYLPVDDLLLEPGPGPLTRLWRWRTEIVLLVLAVGAAVTIVTAAGQGMWWATAALAGTVSVPATVPAGRKWILRHFWCLFSRHRLQRVCSETSMHTRAGRIPLILWITPTAFGERAYILLRAGICADDFEAFGAEIAAACCAASVRVRRHPHRAQFVTVDIVRRGAAPDAGAMESAPGTGFVDGAPGSGLVDGVTGPEAGDMSGPGAGTWGDDGEQGGKRPLERLPG</sequence>
<dbReference type="KEGG" id="noa:BKM31_10080"/>
<evidence type="ECO:0000313" key="4">
    <source>
        <dbReference type="Proteomes" id="UP000190797"/>
    </source>
</evidence>
<evidence type="ECO:0000313" key="3">
    <source>
        <dbReference type="EMBL" id="AQZ61774.1"/>
    </source>
</evidence>
<reference evidence="4" key="1">
    <citation type="journal article" date="2017" name="Med. Chem. Commun.">
        <title>Nonomuraea sp. ATCC 55076 harbours the largest actinomycete chromosome to date and the kistamicin biosynthetic gene cluster.</title>
        <authorList>
            <person name="Nazari B."/>
            <person name="Forneris C.C."/>
            <person name="Gibson M.I."/>
            <person name="Moon K."/>
            <person name="Schramma K.R."/>
            <person name="Seyedsayamdost M.R."/>
        </authorList>
    </citation>
    <scope>NUCLEOTIDE SEQUENCE [LARGE SCALE GENOMIC DNA]</scope>
    <source>
        <strain evidence="4">ATCC 55076</strain>
    </source>
</reference>
<feature type="transmembrane region" description="Helical" evidence="2">
    <location>
        <begin position="36"/>
        <end position="60"/>
    </location>
</feature>
<keyword evidence="2" id="KW-0472">Membrane</keyword>
<dbReference type="STRING" id="1909395.BKM31_10080"/>
<dbReference type="EMBL" id="CP017717">
    <property type="protein sequence ID" value="AQZ61774.1"/>
    <property type="molecule type" value="Genomic_DNA"/>
</dbReference>
<dbReference type="AlphaFoldDB" id="A0A1U9ZUZ5"/>
<feature type="region of interest" description="Disordered" evidence="1">
    <location>
        <begin position="194"/>
        <end position="236"/>
    </location>
</feature>
<gene>
    <name evidence="3" type="ORF">BKM31_10080</name>
</gene>